<organism evidence="6 7">
    <name type="scientific">Collinsella aerofaciens</name>
    <dbReference type="NCBI Taxonomy" id="74426"/>
    <lineage>
        <taxon>Bacteria</taxon>
        <taxon>Bacillati</taxon>
        <taxon>Actinomycetota</taxon>
        <taxon>Coriobacteriia</taxon>
        <taxon>Coriobacteriales</taxon>
        <taxon>Coriobacteriaceae</taxon>
        <taxon>Collinsella</taxon>
    </lineage>
</organism>
<evidence type="ECO:0000256" key="3">
    <source>
        <dbReference type="ARBA" id="ARBA00023125"/>
    </source>
</evidence>
<evidence type="ECO:0000256" key="1">
    <source>
        <dbReference type="ARBA" id="ARBA00008857"/>
    </source>
</evidence>
<dbReference type="CDD" id="cd01189">
    <property type="entry name" value="INT_ICEBs1_C_like"/>
    <property type="match status" value="1"/>
</dbReference>
<dbReference type="RefSeq" id="WP_156063676.1">
    <property type="nucleotide sequence ID" value="NZ_CABWIH010000039.1"/>
</dbReference>
<dbReference type="InterPro" id="IPR013762">
    <property type="entry name" value="Integrase-like_cat_sf"/>
</dbReference>
<dbReference type="Gene3D" id="1.10.150.130">
    <property type="match status" value="1"/>
</dbReference>
<evidence type="ECO:0000256" key="2">
    <source>
        <dbReference type="ARBA" id="ARBA00022908"/>
    </source>
</evidence>
<keyword evidence="3" id="KW-0238">DNA-binding</keyword>
<reference evidence="6 7" key="1">
    <citation type="submission" date="2019-10" db="EMBL/GenBank/DDBJ databases">
        <authorList>
            <person name="Wolf R A."/>
        </authorList>
    </citation>
    <scope>NUCLEOTIDE SEQUENCE [LARGE SCALE GENOMIC DNA]</scope>
    <source>
        <strain evidence="6">Collinsella_aerofaciens_AK_138A</strain>
    </source>
</reference>
<comment type="similarity">
    <text evidence="1">Belongs to the 'phage' integrase family.</text>
</comment>
<feature type="domain" description="Tyr recombinase" evidence="5">
    <location>
        <begin position="168"/>
        <end position="362"/>
    </location>
</feature>
<evidence type="ECO:0000313" key="7">
    <source>
        <dbReference type="Proteomes" id="UP000330807"/>
    </source>
</evidence>
<dbReference type="GO" id="GO:0015074">
    <property type="term" value="P:DNA integration"/>
    <property type="evidence" value="ECO:0007669"/>
    <property type="project" value="UniProtKB-KW"/>
</dbReference>
<dbReference type="Pfam" id="PF14657">
    <property type="entry name" value="Arm-DNA-bind_4"/>
    <property type="match status" value="1"/>
</dbReference>
<dbReference type="EMBL" id="CABWIH010000039">
    <property type="protein sequence ID" value="VWL98265.1"/>
    <property type="molecule type" value="Genomic_DNA"/>
</dbReference>
<dbReference type="Pfam" id="PF00589">
    <property type="entry name" value="Phage_integrase"/>
    <property type="match status" value="1"/>
</dbReference>
<dbReference type="SUPFAM" id="SSF56349">
    <property type="entry name" value="DNA breaking-rejoining enzymes"/>
    <property type="match status" value="1"/>
</dbReference>
<dbReference type="InterPro" id="IPR004107">
    <property type="entry name" value="Integrase_SAM-like_N"/>
</dbReference>
<evidence type="ECO:0000256" key="4">
    <source>
        <dbReference type="ARBA" id="ARBA00023172"/>
    </source>
</evidence>
<proteinExistence type="inferred from homology"/>
<dbReference type="GO" id="GO:0003677">
    <property type="term" value="F:DNA binding"/>
    <property type="evidence" value="ECO:0007669"/>
    <property type="project" value="UniProtKB-KW"/>
</dbReference>
<keyword evidence="2" id="KW-0229">DNA integration</keyword>
<dbReference type="PANTHER" id="PTHR30349:SF64">
    <property type="entry name" value="PROPHAGE INTEGRASE INTD-RELATED"/>
    <property type="match status" value="1"/>
</dbReference>
<sequence length="378" mass="43073">MPKVSNVYRDSRNGSWYFVANLGTDGEGKRVRYWGRGYKTQKDAKAAYDDYMSEFSKTAVRGNSTMSFGELYRAYWEPDYRGRVRESTFAARSAIARKHFGAFDRSRLRDIAPPMLKRWQNELLANHAPSYVRLVFGYFAMVLDMAVRLGLLQRNPARQVGNVRKQPREVDFWTRDEFERVIATFDTSDYYGLFGFTCLWLLYMTGLRLGEAQALRWSAIDFGAGTLSVGCSMYYRNAHDWKITPPKTKAGKRVIALDSLTLSHLERWLVVQRRNVSTEFVLSWGGDPLTKHTVRHIIERHAPMAGVHRIRVHALRHSHAALLISLGENALAIRDRLGHEDVQTTLGTYGHLYAEANRGVAVRLDAAFSATSGQPSQP</sequence>
<dbReference type="Proteomes" id="UP000330807">
    <property type="component" value="Unassembled WGS sequence"/>
</dbReference>
<dbReference type="Gene3D" id="1.10.443.10">
    <property type="entry name" value="Intergrase catalytic core"/>
    <property type="match status" value="1"/>
</dbReference>
<dbReference type="InterPro" id="IPR050090">
    <property type="entry name" value="Tyrosine_recombinase_XerCD"/>
</dbReference>
<dbReference type="GO" id="GO:0006310">
    <property type="term" value="P:DNA recombination"/>
    <property type="evidence" value="ECO:0007669"/>
    <property type="project" value="UniProtKB-KW"/>
</dbReference>
<evidence type="ECO:0000313" key="6">
    <source>
        <dbReference type="EMBL" id="VWL98265.1"/>
    </source>
</evidence>
<dbReference type="InterPro" id="IPR011010">
    <property type="entry name" value="DNA_brk_join_enz"/>
</dbReference>
<gene>
    <name evidence="6" type="primary">intQ</name>
    <name evidence="6" type="ORF">LMKDKBCB_01950</name>
</gene>
<dbReference type="InterPro" id="IPR010998">
    <property type="entry name" value="Integrase_recombinase_N"/>
</dbReference>
<dbReference type="PROSITE" id="PS51898">
    <property type="entry name" value="TYR_RECOMBINASE"/>
    <property type="match status" value="1"/>
</dbReference>
<dbReference type="PANTHER" id="PTHR30349">
    <property type="entry name" value="PHAGE INTEGRASE-RELATED"/>
    <property type="match status" value="1"/>
</dbReference>
<evidence type="ECO:0000259" key="5">
    <source>
        <dbReference type="PROSITE" id="PS51898"/>
    </source>
</evidence>
<dbReference type="Pfam" id="PF14659">
    <property type="entry name" value="Phage_int_SAM_3"/>
    <property type="match status" value="1"/>
</dbReference>
<dbReference type="InterPro" id="IPR002104">
    <property type="entry name" value="Integrase_catalytic"/>
</dbReference>
<dbReference type="AlphaFoldDB" id="A0A5K1J6A1"/>
<accession>A0A5K1J6A1</accession>
<protein>
    <submittedName>
        <fullName evidence="6">Defective protein IntQ</fullName>
    </submittedName>
</protein>
<dbReference type="InterPro" id="IPR028259">
    <property type="entry name" value="AP2-like_int_N"/>
</dbReference>
<keyword evidence="4" id="KW-0233">DNA recombination</keyword>
<name>A0A5K1J6A1_9ACTN</name>